<dbReference type="InterPro" id="IPR007301">
    <property type="entry name" value="DoxD"/>
</dbReference>
<feature type="domain" description="TQO small subunit DoxD" evidence="3">
    <location>
        <begin position="245"/>
        <end position="381"/>
    </location>
</feature>
<keyword evidence="2" id="KW-0812">Transmembrane</keyword>
<dbReference type="RefSeq" id="WP_386414130.1">
    <property type="nucleotide sequence ID" value="NZ_JBHSZO010000014.1"/>
</dbReference>
<evidence type="ECO:0000313" key="5">
    <source>
        <dbReference type="Proteomes" id="UP001596413"/>
    </source>
</evidence>
<keyword evidence="2" id="KW-1133">Transmembrane helix</keyword>
<feature type="compositionally biased region" description="Low complexity" evidence="1">
    <location>
        <begin position="498"/>
        <end position="527"/>
    </location>
</feature>
<reference evidence="5" key="1">
    <citation type="journal article" date="2019" name="Int. J. Syst. Evol. Microbiol.">
        <title>The Global Catalogue of Microorganisms (GCM) 10K type strain sequencing project: providing services to taxonomists for standard genome sequencing and annotation.</title>
        <authorList>
            <consortium name="The Broad Institute Genomics Platform"/>
            <consortium name="The Broad Institute Genome Sequencing Center for Infectious Disease"/>
            <person name="Wu L."/>
            <person name="Ma J."/>
        </authorList>
    </citation>
    <scope>NUCLEOTIDE SEQUENCE [LARGE SCALE GENOMIC DNA]</scope>
    <source>
        <strain evidence="5">CGMCC 1.13681</strain>
    </source>
</reference>
<feature type="compositionally biased region" description="Gly residues" evidence="1">
    <location>
        <begin position="537"/>
        <end position="549"/>
    </location>
</feature>
<organism evidence="4 5">
    <name type="scientific">Streptomyces polyrhachis</name>
    <dbReference type="NCBI Taxonomy" id="1282885"/>
    <lineage>
        <taxon>Bacteria</taxon>
        <taxon>Bacillati</taxon>
        <taxon>Actinomycetota</taxon>
        <taxon>Actinomycetes</taxon>
        <taxon>Kitasatosporales</taxon>
        <taxon>Streptomycetaceae</taxon>
        <taxon>Streptomyces</taxon>
    </lineage>
</organism>
<comment type="caution">
    <text evidence="4">The sequence shown here is derived from an EMBL/GenBank/DDBJ whole genome shotgun (WGS) entry which is preliminary data.</text>
</comment>
<feature type="transmembrane region" description="Helical" evidence="2">
    <location>
        <begin position="356"/>
        <end position="376"/>
    </location>
</feature>
<feature type="region of interest" description="Disordered" evidence="1">
    <location>
        <begin position="179"/>
        <end position="221"/>
    </location>
</feature>
<dbReference type="PANTHER" id="PTHR39157:SF1">
    <property type="entry name" value="DOXX FAMILY PROTEIN"/>
    <property type="match status" value="1"/>
</dbReference>
<feature type="transmembrane region" description="Helical" evidence="2">
    <location>
        <begin position="299"/>
        <end position="321"/>
    </location>
</feature>
<evidence type="ECO:0000256" key="2">
    <source>
        <dbReference type="SAM" id="Phobius"/>
    </source>
</evidence>
<evidence type="ECO:0000313" key="4">
    <source>
        <dbReference type="EMBL" id="MFC7218710.1"/>
    </source>
</evidence>
<protein>
    <submittedName>
        <fullName evidence="4">DoxX family protein</fullName>
    </submittedName>
</protein>
<evidence type="ECO:0000256" key="1">
    <source>
        <dbReference type="SAM" id="MobiDB-lite"/>
    </source>
</evidence>
<feature type="compositionally biased region" description="Basic and acidic residues" evidence="1">
    <location>
        <begin position="182"/>
        <end position="199"/>
    </location>
</feature>
<keyword evidence="2" id="KW-0472">Membrane</keyword>
<dbReference type="Pfam" id="PF04173">
    <property type="entry name" value="DoxD"/>
    <property type="match status" value="1"/>
</dbReference>
<keyword evidence="5" id="KW-1185">Reference proteome</keyword>
<feature type="region of interest" description="Disordered" evidence="1">
    <location>
        <begin position="436"/>
        <end position="567"/>
    </location>
</feature>
<proteinExistence type="predicted"/>
<evidence type="ECO:0000259" key="3">
    <source>
        <dbReference type="Pfam" id="PF04173"/>
    </source>
</evidence>
<dbReference type="PANTHER" id="PTHR39157">
    <property type="entry name" value="INTEGRAL MEMBRANE PROTEIN-RELATED"/>
    <property type="match status" value="1"/>
</dbReference>
<dbReference type="EMBL" id="JBHSZO010000014">
    <property type="protein sequence ID" value="MFC7218710.1"/>
    <property type="molecule type" value="Genomic_DNA"/>
</dbReference>
<dbReference type="Proteomes" id="UP001596413">
    <property type="component" value="Unassembled WGS sequence"/>
</dbReference>
<feature type="compositionally biased region" description="Low complexity" evidence="1">
    <location>
        <begin position="466"/>
        <end position="491"/>
    </location>
</feature>
<gene>
    <name evidence="4" type="ORF">ACFQLX_11095</name>
</gene>
<feature type="transmembrane region" description="Helical" evidence="2">
    <location>
        <begin position="406"/>
        <end position="427"/>
    </location>
</feature>
<sequence>MDTRSPRPPRGGRPQGFEDAADALSAVRVPSDPARISVNSVSFRVRLGPASGAFAARPAARPVAASLSVGAEGVPVPRVRRAPVVWSGRSTPGDPAAGQLLQAVRQSGVTLVEEPAYGTAYEGPDGTGFASPYDASPYEGGGPDATETQSLPRFDPDATAPLPVVVAPRAAVDETQLLPPLREFDESRYPGDGHVEPRPLDVPADPDGPAPGPRSRRRRVVGADSARHAYYPGRRLNLGVVLLPLRIFLGFIAVYSGMGKLCDPLYFETGERGRLVGWLHGLEPGGPLSFAEPLHGLALAHPLGVGLTVAFGQTIVGVLTICGLWQRLAAALGALLAAGLVIAMTWRAHAGYEVSALLYLAAWAPLIAAGAPVYSVDARLAGRAWRRLGPHAALWELRRFVLRRGVVYATVVIGLTLLLGSLLGAAVRSVTTVHVPGPGEPPVNQLPGEPLPTPPGSEGRGGPAGAGSPSPSEAEAEDSAAPSESAAADGPTAGTTSEAPPTTGTEGAAPPVQPTAPQQQSPTQEQTPAPPPPPPGDGDGTTGGGSGDGDGSDDPEERPGLIGGLLG</sequence>
<feature type="region of interest" description="Disordered" evidence="1">
    <location>
        <begin position="122"/>
        <end position="154"/>
    </location>
</feature>
<feature type="transmembrane region" description="Helical" evidence="2">
    <location>
        <begin position="236"/>
        <end position="258"/>
    </location>
</feature>
<name>A0ABW2GD25_9ACTN</name>
<feature type="transmembrane region" description="Helical" evidence="2">
    <location>
        <begin position="328"/>
        <end position="350"/>
    </location>
</feature>
<accession>A0ABW2GD25</accession>